<sequence>MIDNMKEIIHQVYQVLDVPSTSMGHPVPIDSGCMKVYFRPNGIYMAIGEMLALSTKPIESEELNELLGHKETAKAYFARCFDTCNVRPDVTTTIVERLKETLFDESGAFLNDETHFLYETGIAARCSSREVPREWAAKLPRILKTTLLAAKKENLMILGNCETLSNLEATAETMKGAKWEAMEWQKPTDRGIIFILQGVRNKFVHHIWNCADKGDASGNKCADGKFFKEANVEGLMWTLQDLSTHLQAVQSLVFIILVLGGN</sequence>
<proteinExistence type="predicted"/>
<organism evidence="1">
    <name type="scientific">Florenciella parvula</name>
    <dbReference type="NCBI Taxonomy" id="236787"/>
    <lineage>
        <taxon>Eukaryota</taxon>
        <taxon>Sar</taxon>
        <taxon>Stramenopiles</taxon>
        <taxon>Ochrophyta</taxon>
        <taxon>Dictyochophyceae</taxon>
        <taxon>Florenciellales</taxon>
        <taxon>Florenciella</taxon>
    </lineage>
</organism>
<evidence type="ECO:0000313" key="1">
    <source>
        <dbReference type="EMBL" id="CAD9414862.1"/>
    </source>
</evidence>
<name>A0A7S2C3S3_9STRA</name>
<reference evidence="1" key="1">
    <citation type="submission" date="2021-01" db="EMBL/GenBank/DDBJ databases">
        <authorList>
            <person name="Corre E."/>
            <person name="Pelletier E."/>
            <person name="Niang G."/>
            <person name="Scheremetjew M."/>
            <person name="Finn R."/>
            <person name="Kale V."/>
            <person name="Holt S."/>
            <person name="Cochrane G."/>
            <person name="Meng A."/>
            <person name="Brown T."/>
            <person name="Cohen L."/>
        </authorList>
    </citation>
    <scope>NUCLEOTIDE SEQUENCE</scope>
    <source>
        <strain evidence="1">RCC1693</strain>
    </source>
</reference>
<accession>A0A7S2C3S3</accession>
<protein>
    <submittedName>
        <fullName evidence="1">Uncharacterized protein</fullName>
    </submittedName>
</protein>
<gene>
    <name evidence="1" type="ORF">FPAR1323_LOCUS8406</name>
</gene>
<dbReference type="AlphaFoldDB" id="A0A7S2C3S3"/>
<dbReference type="EMBL" id="HBGT01015734">
    <property type="protein sequence ID" value="CAD9414862.1"/>
    <property type="molecule type" value="Transcribed_RNA"/>
</dbReference>